<feature type="domain" description="NAD-dependent epimerase/dehydratase" evidence="3">
    <location>
        <begin position="11"/>
        <end position="271"/>
    </location>
</feature>
<dbReference type="InterPro" id="IPR036291">
    <property type="entry name" value="NAD(P)-bd_dom_sf"/>
</dbReference>
<reference evidence="4" key="1">
    <citation type="submission" date="2021-02" db="EMBL/GenBank/DDBJ databases">
        <title>Genome sequence Cadophora malorum strain M34.</title>
        <authorList>
            <person name="Stefanovic E."/>
            <person name="Vu D."/>
            <person name="Scully C."/>
            <person name="Dijksterhuis J."/>
            <person name="Roader J."/>
            <person name="Houbraken J."/>
        </authorList>
    </citation>
    <scope>NUCLEOTIDE SEQUENCE</scope>
    <source>
        <strain evidence="4">M34</strain>
    </source>
</reference>
<evidence type="ECO:0000313" key="5">
    <source>
        <dbReference type="Proteomes" id="UP000664132"/>
    </source>
</evidence>
<evidence type="ECO:0000256" key="1">
    <source>
        <dbReference type="ARBA" id="ARBA00023002"/>
    </source>
</evidence>
<sequence>MSLPESNGKTILVTGINGYIASVLGLDLLSKGYSLRGTSRRAASAASLLQGPFAPYADRVTIFEVPDMTIDGAFDEAAKGVDGIFHTASPINFSLTDYSHFITPAKRGNQVILDSALKTGPRLSSVVITSSAAAVFDASKPAGTVFTESDFATSALERAEKDKAEGLKTPPGVLYSASKAAAEKEVWRWRDEHKPTFAISTINPSVVIGPPVYVPSSGTQLNETLKPLFSILSGSAKEVGPNIGSGGFVDVRDVSTLHIWAYENASKADGERFCACQGFGPLQAVADILRREYKGTSIGAKIPVGEPGKGYQGYDESTGRIVELEYEEGKSRVDGGKAEGVTGLKYIDFEKSVLDTAKVLEALL</sequence>
<evidence type="ECO:0000256" key="2">
    <source>
        <dbReference type="ARBA" id="ARBA00023445"/>
    </source>
</evidence>
<dbReference type="EMBL" id="JAFJYH010000118">
    <property type="protein sequence ID" value="KAG4418866.1"/>
    <property type="molecule type" value="Genomic_DNA"/>
</dbReference>
<gene>
    <name evidence="4" type="ORF">IFR04_007990</name>
</gene>
<evidence type="ECO:0000313" key="4">
    <source>
        <dbReference type="EMBL" id="KAG4418866.1"/>
    </source>
</evidence>
<dbReference type="SUPFAM" id="SSF51735">
    <property type="entry name" value="NAD(P)-binding Rossmann-fold domains"/>
    <property type="match status" value="1"/>
</dbReference>
<dbReference type="Pfam" id="PF01370">
    <property type="entry name" value="Epimerase"/>
    <property type="match status" value="1"/>
</dbReference>
<accession>A0A8H7TH80</accession>
<keyword evidence="1" id="KW-0560">Oxidoreductase</keyword>
<dbReference type="GO" id="GO:0016616">
    <property type="term" value="F:oxidoreductase activity, acting on the CH-OH group of donors, NAD or NADP as acceptor"/>
    <property type="evidence" value="ECO:0007669"/>
    <property type="project" value="TreeGrafter"/>
</dbReference>
<dbReference type="Proteomes" id="UP000664132">
    <property type="component" value="Unassembled WGS sequence"/>
</dbReference>
<name>A0A8H7TH80_9HELO</name>
<dbReference type="InterPro" id="IPR050425">
    <property type="entry name" value="NAD(P)_dehydrat-like"/>
</dbReference>
<protein>
    <recommendedName>
        <fullName evidence="3">NAD-dependent epimerase/dehydratase domain-containing protein</fullName>
    </recommendedName>
</protein>
<dbReference type="AlphaFoldDB" id="A0A8H7TH80"/>
<dbReference type="PANTHER" id="PTHR10366">
    <property type="entry name" value="NAD DEPENDENT EPIMERASE/DEHYDRATASE"/>
    <property type="match status" value="1"/>
</dbReference>
<dbReference type="Gene3D" id="3.40.50.720">
    <property type="entry name" value="NAD(P)-binding Rossmann-like Domain"/>
    <property type="match status" value="1"/>
</dbReference>
<evidence type="ECO:0000259" key="3">
    <source>
        <dbReference type="Pfam" id="PF01370"/>
    </source>
</evidence>
<keyword evidence="5" id="KW-1185">Reference proteome</keyword>
<dbReference type="PANTHER" id="PTHR10366:SF564">
    <property type="entry name" value="STEROL-4-ALPHA-CARBOXYLATE 3-DEHYDROGENASE, DECARBOXYLATING"/>
    <property type="match status" value="1"/>
</dbReference>
<dbReference type="InterPro" id="IPR001509">
    <property type="entry name" value="Epimerase_deHydtase"/>
</dbReference>
<dbReference type="OrthoDB" id="2735536at2759"/>
<comment type="similarity">
    <text evidence="2">Belongs to the NAD(P)-dependent epimerase/dehydratase family. Dihydroflavonol-4-reductase subfamily.</text>
</comment>
<proteinExistence type="inferred from homology"/>
<organism evidence="4 5">
    <name type="scientific">Cadophora malorum</name>
    <dbReference type="NCBI Taxonomy" id="108018"/>
    <lineage>
        <taxon>Eukaryota</taxon>
        <taxon>Fungi</taxon>
        <taxon>Dikarya</taxon>
        <taxon>Ascomycota</taxon>
        <taxon>Pezizomycotina</taxon>
        <taxon>Leotiomycetes</taxon>
        <taxon>Helotiales</taxon>
        <taxon>Ploettnerulaceae</taxon>
        <taxon>Cadophora</taxon>
    </lineage>
</organism>
<comment type="caution">
    <text evidence="4">The sequence shown here is derived from an EMBL/GenBank/DDBJ whole genome shotgun (WGS) entry which is preliminary data.</text>
</comment>